<feature type="domain" description="RecX first three-helical" evidence="9">
    <location>
        <begin position="59"/>
        <end position="97"/>
    </location>
</feature>
<dbReference type="InterPro" id="IPR053924">
    <property type="entry name" value="RecX_HTH_2nd"/>
</dbReference>
<comment type="subcellular location">
    <subcellularLocation>
        <location evidence="2 6">Cytoplasm</location>
    </subcellularLocation>
</comment>
<dbReference type="PANTHER" id="PTHR33602:SF1">
    <property type="entry name" value="REGULATORY PROTEIN RECX FAMILY PROTEIN"/>
    <property type="match status" value="1"/>
</dbReference>
<keyword evidence="11" id="KW-1185">Reference proteome</keyword>
<dbReference type="Pfam" id="PF21982">
    <property type="entry name" value="RecX_HTH1"/>
    <property type="match status" value="1"/>
</dbReference>
<reference evidence="10 11" key="1">
    <citation type="journal article" date="2021" name="Int. J. Syst. Evol. Microbiol.">
        <title>Streptococcus vicugnae sp. nov., isolated from faeces of alpacas (Vicugna pacos) and cattle (Bos taurus), Streptococcus zalophi sp. nov., and Streptococcus pacificus sp. nov., isolated from respiratory tract of California sea lions (Zalophus californianus).</title>
        <authorList>
            <person name="Volokhov D.V."/>
            <person name="Zagorodnyaya T.A."/>
            <person name="Shen Z."/>
            <person name="Blom J."/>
            <person name="Furtak V.A."/>
            <person name="Eisenberg T."/>
            <person name="Fan P."/>
            <person name="Jeong K.C."/>
            <person name="Gao Y."/>
            <person name="Zhang S."/>
            <person name="Amselle M."/>
        </authorList>
    </citation>
    <scope>NUCLEOTIDE SEQUENCE [LARGE SCALE GENOMIC DNA]</scope>
    <source>
        <strain evidence="11">CSL7508-lung</strain>
    </source>
</reference>
<dbReference type="HAMAP" id="MF_01114">
    <property type="entry name" value="RecX"/>
    <property type="match status" value="1"/>
</dbReference>
<dbReference type="GO" id="GO:0006282">
    <property type="term" value="P:regulation of DNA repair"/>
    <property type="evidence" value="ECO:0007669"/>
    <property type="project" value="UniProtKB-UniRule"/>
</dbReference>
<dbReference type="InterPro" id="IPR036388">
    <property type="entry name" value="WH-like_DNA-bd_sf"/>
</dbReference>
<evidence type="ECO:0000256" key="4">
    <source>
        <dbReference type="ARBA" id="ARBA00018111"/>
    </source>
</evidence>
<evidence type="ECO:0000256" key="2">
    <source>
        <dbReference type="ARBA" id="ARBA00004496"/>
    </source>
</evidence>
<dbReference type="Gene3D" id="1.10.10.10">
    <property type="entry name" value="Winged helix-like DNA-binding domain superfamily/Winged helix DNA-binding domain"/>
    <property type="match status" value="4"/>
</dbReference>
<evidence type="ECO:0000259" key="9">
    <source>
        <dbReference type="Pfam" id="PF21982"/>
    </source>
</evidence>
<dbReference type="InterPro" id="IPR053926">
    <property type="entry name" value="RecX_HTH_1st"/>
</dbReference>
<evidence type="ECO:0000256" key="6">
    <source>
        <dbReference type="HAMAP-Rule" id="MF_01114"/>
    </source>
</evidence>
<dbReference type="PANTHER" id="PTHR33602">
    <property type="entry name" value="REGULATORY PROTEIN RECX FAMILY PROTEIN"/>
    <property type="match status" value="1"/>
</dbReference>
<feature type="domain" description="RecX third three-helical" evidence="8">
    <location>
        <begin position="208"/>
        <end position="254"/>
    </location>
</feature>
<accession>A0A934PA15</accession>
<evidence type="ECO:0000259" key="7">
    <source>
        <dbReference type="Pfam" id="PF02631"/>
    </source>
</evidence>
<dbReference type="RefSeq" id="WP_199567745.1">
    <property type="nucleotide sequence ID" value="NZ_JAENBP010000004.1"/>
</dbReference>
<keyword evidence="5 6" id="KW-0963">Cytoplasm</keyword>
<comment type="caution">
    <text evidence="10">The sequence shown here is derived from an EMBL/GenBank/DDBJ whole genome shotgun (WGS) entry which is preliminary data.</text>
</comment>
<dbReference type="Pfam" id="PF21981">
    <property type="entry name" value="RecX_HTH3"/>
    <property type="match status" value="1"/>
</dbReference>
<dbReference type="Pfam" id="PF02631">
    <property type="entry name" value="RecX_HTH2"/>
    <property type="match status" value="1"/>
</dbReference>
<name>A0A934PA15_9STRE</name>
<dbReference type="AlphaFoldDB" id="A0A934PA15"/>
<evidence type="ECO:0000259" key="8">
    <source>
        <dbReference type="Pfam" id="PF21981"/>
    </source>
</evidence>
<organism evidence="10 11">
    <name type="scientific">Streptococcus zalophi</name>
    <dbReference type="NCBI Taxonomy" id="640031"/>
    <lineage>
        <taxon>Bacteria</taxon>
        <taxon>Bacillati</taxon>
        <taxon>Bacillota</taxon>
        <taxon>Bacilli</taxon>
        <taxon>Lactobacillales</taxon>
        <taxon>Streptococcaceae</taxon>
        <taxon>Streptococcus</taxon>
    </lineage>
</organism>
<dbReference type="InterPro" id="IPR003783">
    <property type="entry name" value="Regulatory_RecX"/>
</dbReference>
<dbReference type="GO" id="GO:0005737">
    <property type="term" value="C:cytoplasm"/>
    <property type="evidence" value="ECO:0007669"/>
    <property type="project" value="UniProtKB-SubCell"/>
</dbReference>
<feature type="domain" description="RecX second three-helical" evidence="7">
    <location>
        <begin position="104"/>
        <end position="144"/>
    </location>
</feature>
<evidence type="ECO:0000256" key="1">
    <source>
        <dbReference type="ARBA" id="ARBA00003529"/>
    </source>
</evidence>
<gene>
    <name evidence="6 10" type="primary">recX</name>
    <name evidence="10" type="ORF">JHK64_04165</name>
</gene>
<evidence type="ECO:0000313" key="10">
    <source>
        <dbReference type="EMBL" id="MBJ8349824.1"/>
    </source>
</evidence>
<dbReference type="EMBL" id="JAENBP010000004">
    <property type="protein sequence ID" value="MBJ8349824.1"/>
    <property type="molecule type" value="Genomic_DNA"/>
</dbReference>
<dbReference type="Proteomes" id="UP000644875">
    <property type="component" value="Unassembled WGS sequence"/>
</dbReference>
<evidence type="ECO:0000256" key="5">
    <source>
        <dbReference type="ARBA" id="ARBA00022490"/>
    </source>
</evidence>
<comment type="similarity">
    <text evidence="3 6">Belongs to the RecX family.</text>
</comment>
<comment type="function">
    <text evidence="1 6">Modulates RecA activity.</text>
</comment>
<dbReference type="NCBIfam" id="NF010733">
    <property type="entry name" value="PRK14135.1"/>
    <property type="match status" value="1"/>
</dbReference>
<evidence type="ECO:0000313" key="11">
    <source>
        <dbReference type="Proteomes" id="UP000644875"/>
    </source>
</evidence>
<proteinExistence type="inferred from homology"/>
<sequence>MKISRLEKKKRLYLLELDKKEHLYITEDTIVRFMLTKNKDIDEKELEAIKTFAQFSYGKNLALYFLSFKLRTEKEVTDYLLKHDIDRTSISSIIQELKDDNWLNDQKYSETLIEQSLKSGDKGPYVLTQKLKQKGLDEKIIAQTIEQYDFTEVAQKTAQKLLRKHEGRLPVNALKDKITQALVTKGFSYADAKIAFETLIIEDNDENDDALIQNEVEKQYRKYSRRYDGYELKQKLTQALVRKGFDYDSIKTVLRDYLD</sequence>
<evidence type="ECO:0000256" key="3">
    <source>
        <dbReference type="ARBA" id="ARBA00009695"/>
    </source>
</evidence>
<dbReference type="InterPro" id="IPR053925">
    <property type="entry name" value="RecX_HTH_3rd"/>
</dbReference>
<protein>
    <recommendedName>
        <fullName evidence="4 6">Regulatory protein RecX</fullName>
    </recommendedName>
</protein>